<dbReference type="AlphaFoldDB" id="A0A2R6X0I0"/>
<dbReference type="SUPFAM" id="SSF64182">
    <property type="entry name" value="DHH phosphoesterases"/>
    <property type="match status" value="1"/>
</dbReference>
<name>A0A2R6X0I0_MARPO</name>
<evidence type="ECO:0008006" key="3">
    <source>
        <dbReference type="Google" id="ProtNLM"/>
    </source>
</evidence>
<dbReference type="EMBL" id="KZ772716">
    <property type="protein sequence ID" value="PTQ39614.1"/>
    <property type="molecule type" value="Genomic_DNA"/>
</dbReference>
<dbReference type="Proteomes" id="UP000244005">
    <property type="component" value="Unassembled WGS sequence"/>
</dbReference>
<dbReference type="PANTHER" id="PTHR46922:SF4">
    <property type="entry name" value="DHHA1 DOMAIN PROTEIN"/>
    <property type="match status" value="1"/>
</dbReference>
<evidence type="ECO:0000313" key="2">
    <source>
        <dbReference type="Proteomes" id="UP000244005"/>
    </source>
</evidence>
<evidence type="ECO:0000313" key="1">
    <source>
        <dbReference type="EMBL" id="PTQ39614.1"/>
    </source>
</evidence>
<gene>
    <name evidence="1" type="ORF">MARPO_0044s0070</name>
</gene>
<organism evidence="1 2">
    <name type="scientific">Marchantia polymorpha</name>
    <name type="common">Common liverwort</name>
    <name type="synonym">Marchantia aquatica</name>
    <dbReference type="NCBI Taxonomy" id="3197"/>
    <lineage>
        <taxon>Eukaryota</taxon>
        <taxon>Viridiplantae</taxon>
        <taxon>Streptophyta</taxon>
        <taxon>Embryophyta</taxon>
        <taxon>Marchantiophyta</taxon>
        <taxon>Marchantiopsida</taxon>
        <taxon>Marchantiidae</taxon>
        <taxon>Marchantiales</taxon>
        <taxon>Marchantiaceae</taxon>
        <taxon>Marchantia</taxon>
    </lineage>
</organism>
<dbReference type="Gramene" id="Mp4g04030.1">
    <property type="protein sequence ID" value="Mp4g04030.1.cds"/>
    <property type="gene ID" value="Mp4g04030"/>
</dbReference>
<dbReference type="InterPro" id="IPR038763">
    <property type="entry name" value="DHH_sf"/>
</dbReference>
<dbReference type="PANTHER" id="PTHR46922">
    <property type="entry name" value="DHHA1 DOMAIN PROTEIN"/>
    <property type="match status" value="1"/>
</dbReference>
<proteinExistence type="predicted"/>
<sequence>MLLRRLCAATVFSVRATCTERVTSRSASLRTRRACSHTASTMKVALDPGVAKAVVLYHYPCPDGVFAALAAHLYHSAVGCPVHFLPNSVFQPLTVKDLNVEGVDVFYLLDFAGPQSFAVDLAHKAKQVIVLDHHKTALETLPRNGEGPQNLLSVLDMSRSGATVAYDYFQEKLQTADLKKLPPSLIYSRNPVSQSVNLLSESKLQRVRALFKYIEDADLWKWKLPDSKAFSSGLSDIGLEFSYLKNPGIFEQLLELDTQDLICRGRESLKSKQAVIDGVLVESFRLALGGGQFGHCLAVRADDSAHLRSELGNQLAAKSLTSDLLPIGAVIYVQPGYEGTETQFKVSLRSIGESADTTKISQAYGGGGHRNASSFLISREELERWKS</sequence>
<dbReference type="OMA" id="CGVVHFD"/>
<accession>A0A2R6X0I0</accession>
<keyword evidence="2" id="KW-1185">Reference proteome</keyword>
<dbReference type="OrthoDB" id="443832at2759"/>
<dbReference type="Gene3D" id="3.10.310.30">
    <property type="match status" value="1"/>
</dbReference>
<protein>
    <recommendedName>
        <fullName evidence="3">DHHA1 domain-containing protein</fullName>
    </recommendedName>
</protein>
<reference evidence="2" key="1">
    <citation type="journal article" date="2017" name="Cell">
        <title>Insights into land plant evolution garnered from the Marchantia polymorpha genome.</title>
        <authorList>
            <person name="Bowman J.L."/>
            <person name="Kohchi T."/>
            <person name="Yamato K.T."/>
            <person name="Jenkins J."/>
            <person name="Shu S."/>
            <person name="Ishizaki K."/>
            <person name="Yamaoka S."/>
            <person name="Nishihama R."/>
            <person name="Nakamura Y."/>
            <person name="Berger F."/>
            <person name="Adam C."/>
            <person name="Aki S.S."/>
            <person name="Althoff F."/>
            <person name="Araki T."/>
            <person name="Arteaga-Vazquez M.A."/>
            <person name="Balasubrmanian S."/>
            <person name="Barry K."/>
            <person name="Bauer D."/>
            <person name="Boehm C.R."/>
            <person name="Briginshaw L."/>
            <person name="Caballero-Perez J."/>
            <person name="Catarino B."/>
            <person name="Chen F."/>
            <person name="Chiyoda S."/>
            <person name="Chovatia M."/>
            <person name="Davies K.M."/>
            <person name="Delmans M."/>
            <person name="Demura T."/>
            <person name="Dierschke T."/>
            <person name="Dolan L."/>
            <person name="Dorantes-Acosta A.E."/>
            <person name="Eklund D.M."/>
            <person name="Florent S.N."/>
            <person name="Flores-Sandoval E."/>
            <person name="Fujiyama A."/>
            <person name="Fukuzawa H."/>
            <person name="Galik B."/>
            <person name="Grimanelli D."/>
            <person name="Grimwood J."/>
            <person name="Grossniklaus U."/>
            <person name="Hamada T."/>
            <person name="Haseloff J."/>
            <person name="Hetherington A.J."/>
            <person name="Higo A."/>
            <person name="Hirakawa Y."/>
            <person name="Hundley H.N."/>
            <person name="Ikeda Y."/>
            <person name="Inoue K."/>
            <person name="Inoue S.I."/>
            <person name="Ishida S."/>
            <person name="Jia Q."/>
            <person name="Kakita M."/>
            <person name="Kanazawa T."/>
            <person name="Kawai Y."/>
            <person name="Kawashima T."/>
            <person name="Kennedy M."/>
            <person name="Kinose K."/>
            <person name="Kinoshita T."/>
            <person name="Kohara Y."/>
            <person name="Koide E."/>
            <person name="Komatsu K."/>
            <person name="Kopischke S."/>
            <person name="Kubo M."/>
            <person name="Kyozuka J."/>
            <person name="Lagercrantz U."/>
            <person name="Lin S.S."/>
            <person name="Lindquist E."/>
            <person name="Lipzen A.M."/>
            <person name="Lu C.W."/>
            <person name="De Luna E."/>
            <person name="Martienssen R.A."/>
            <person name="Minamino N."/>
            <person name="Mizutani M."/>
            <person name="Mizutani M."/>
            <person name="Mochizuki N."/>
            <person name="Monte I."/>
            <person name="Mosher R."/>
            <person name="Nagasaki H."/>
            <person name="Nakagami H."/>
            <person name="Naramoto S."/>
            <person name="Nishitani K."/>
            <person name="Ohtani M."/>
            <person name="Okamoto T."/>
            <person name="Okumura M."/>
            <person name="Phillips J."/>
            <person name="Pollak B."/>
            <person name="Reinders A."/>
            <person name="Rovekamp M."/>
            <person name="Sano R."/>
            <person name="Sawa S."/>
            <person name="Schmid M.W."/>
            <person name="Shirakawa M."/>
            <person name="Solano R."/>
            <person name="Spunde A."/>
            <person name="Suetsugu N."/>
            <person name="Sugano S."/>
            <person name="Sugiyama A."/>
            <person name="Sun R."/>
            <person name="Suzuki Y."/>
            <person name="Takenaka M."/>
            <person name="Takezawa D."/>
            <person name="Tomogane H."/>
            <person name="Tsuzuki M."/>
            <person name="Ueda T."/>
            <person name="Umeda M."/>
            <person name="Ward J.M."/>
            <person name="Watanabe Y."/>
            <person name="Yazaki K."/>
            <person name="Yokoyama R."/>
            <person name="Yoshitake Y."/>
            <person name="Yotsui I."/>
            <person name="Zachgo S."/>
            <person name="Schmutz J."/>
        </authorList>
    </citation>
    <scope>NUCLEOTIDE SEQUENCE [LARGE SCALE GENOMIC DNA]</scope>
    <source>
        <strain evidence="2">Tak-1</strain>
    </source>
</reference>